<keyword evidence="1" id="KW-0449">Lipoprotein</keyword>
<organism evidence="1">
    <name type="scientific">Spiroplasma citri</name>
    <dbReference type="NCBI Taxonomy" id="2133"/>
    <lineage>
        <taxon>Bacteria</taxon>
        <taxon>Bacillati</taxon>
        <taxon>Mycoplasmatota</taxon>
        <taxon>Mollicutes</taxon>
        <taxon>Entomoplasmatales</taxon>
        <taxon>Spiroplasmataceae</taxon>
        <taxon>Spiroplasma</taxon>
    </lineage>
</organism>
<keyword evidence="1" id="KW-0812">Transmembrane</keyword>
<protein>
    <submittedName>
        <fullName evidence="1">Hypothetical lipoprotein transmembrane</fullName>
    </submittedName>
</protein>
<dbReference type="EMBL" id="AM285304">
    <property type="protein sequence ID" value="CAK98495.1"/>
    <property type="molecule type" value="Genomic_DNA"/>
</dbReference>
<sequence>MKKLLMLLTTVGLVTSPTLLVSCQIKKSIKDTNLKTLLEDFKLNKLKETDKTNEEGIKKEILAQIEDKYPNLTGKIKISIDGTIATDYA</sequence>
<evidence type="ECO:0000313" key="1">
    <source>
        <dbReference type="EMBL" id="CAK98495.1"/>
    </source>
</evidence>
<reference evidence="1" key="1">
    <citation type="journal article" date="2010" name="Appl. Environ. Microbiol.">
        <title>Partial chromosome sequence of Spiroplasma citri reveals extensive viral invasion and important gene decay.</title>
        <authorList>
            <person name="Carle P."/>
            <person name="Saillard C."/>
            <person name="Carrere N."/>
            <person name="Carrere S."/>
            <person name="Duret S."/>
            <person name="Eveillard S."/>
            <person name="Gaurivaud P."/>
            <person name="Gourgues G."/>
            <person name="Gouzy J."/>
            <person name="Salar P."/>
            <person name="Verdin E."/>
            <person name="Breton M."/>
            <person name="Blanchard A."/>
            <person name="Laigret F."/>
            <person name="Bove J.M."/>
            <person name="Renaudin J."/>
            <person name="Foissac X."/>
        </authorList>
    </citation>
    <scope>NUCLEOTIDE SEQUENCE</scope>
    <source>
        <strain evidence="1">GII3-3X</strain>
    </source>
</reference>
<dbReference type="RefSeq" id="WP_277945453.1">
    <property type="nucleotide sequence ID" value="NZ_CP096807.1"/>
</dbReference>
<accession>Q14PT4</accession>
<name>Q14PT4_SPICI</name>
<dbReference type="AlphaFoldDB" id="Q14PT4"/>
<dbReference type="PROSITE" id="PS51257">
    <property type="entry name" value="PROKAR_LIPOPROTEIN"/>
    <property type="match status" value="1"/>
</dbReference>
<gene>
    <name evidence="1" type="ORF">SPICI03_030</name>
</gene>
<proteinExistence type="predicted"/>
<keyword evidence="1" id="KW-0472">Membrane</keyword>